<dbReference type="InterPro" id="IPR025661">
    <property type="entry name" value="Pept_asp_AS"/>
</dbReference>
<gene>
    <name evidence="5" type="ORF">M0812_28995</name>
</gene>
<dbReference type="InterPro" id="IPR013128">
    <property type="entry name" value="Peptidase_C1A"/>
</dbReference>
<dbReference type="EMBL" id="JANTQA010000072">
    <property type="protein sequence ID" value="KAJ3424277.1"/>
    <property type="molecule type" value="Genomic_DNA"/>
</dbReference>
<feature type="domain" description="Cathepsin propeptide inhibitor" evidence="4">
    <location>
        <begin position="33"/>
        <end position="89"/>
    </location>
</feature>
<evidence type="ECO:0000259" key="4">
    <source>
        <dbReference type="SMART" id="SM00848"/>
    </source>
</evidence>
<feature type="signal peptide" evidence="2">
    <location>
        <begin position="1"/>
        <end position="19"/>
    </location>
</feature>
<dbReference type="SUPFAM" id="SSF54001">
    <property type="entry name" value="Cysteine proteinases"/>
    <property type="match status" value="1"/>
</dbReference>
<evidence type="ECO:0000313" key="6">
    <source>
        <dbReference type="Proteomes" id="UP001146793"/>
    </source>
</evidence>
<organism evidence="5 6">
    <name type="scientific">Anaeramoeba flamelloides</name>
    <dbReference type="NCBI Taxonomy" id="1746091"/>
    <lineage>
        <taxon>Eukaryota</taxon>
        <taxon>Metamonada</taxon>
        <taxon>Anaeramoebidae</taxon>
        <taxon>Anaeramoeba</taxon>
    </lineage>
</organism>
<evidence type="ECO:0000256" key="2">
    <source>
        <dbReference type="SAM" id="SignalP"/>
    </source>
</evidence>
<feature type="chain" id="PRO_5043507680" evidence="2">
    <location>
        <begin position="20"/>
        <end position="317"/>
    </location>
</feature>
<evidence type="ECO:0000256" key="1">
    <source>
        <dbReference type="ARBA" id="ARBA00008455"/>
    </source>
</evidence>
<dbReference type="Proteomes" id="UP001146793">
    <property type="component" value="Unassembled WGS sequence"/>
</dbReference>
<dbReference type="AlphaFoldDB" id="A0AAV7Y8T0"/>
<proteinExistence type="inferred from homology"/>
<dbReference type="CDD" id="cd02248">
    <property type="entry name" value="Peptidase_C1A"/>
    <property type="match status" value="1"/>
</dbReference>
<dbReference type="InterPro" id="IPR013201">
    <property type="entry name" value="Prot_inhib_I29"/>
</dbReference>
<dbReference type="InterPro" id="IPR038765">
    <property type="entry name" value="Papain-like_cys_pep_sf"/>
</dbReference>
<dbReference type="PROSITE" id="PS00640">
    <property type="entry name" value="THIOL_PROTEASE_ASN"/>
    <property type="match status" value="1"/>
</dbReference>
<keyword evidence="2" id="KW-0732">Signal</keyword>
<accession>A0AAV7Y8T0</accession>
<comment type="caution">
    <text evidence="5">The sequence shown here is derived from an EMBL/GenBank/DDBJ whole genome shotgun (WGS) entry which is preliminary data.</text>
</comment>
<dbReference type="InterPro" id="IPR000668">
    <property type="entry name" value="Peptidase_C1A_C"/>
</dbReference>
<dbReference type="PANTHER" id="PTHR12411">
    <property type="entry name" value="CYSTEINE PROTEASE FAMILY C1-RELATED"/>
    <property type="match status" value="1"/>
</dbReference>
<dbReference type="Gene3D" id="3.90.70.10">
    <property type="entry name" value="Cysteine proteinases"/>
    <property type="match status" value="1"/>
</dbReference>
<comment type="similarity">
    <text evidence="1">Belongs to the peptidase C1 family.</text>
</comment>
<dbReference type="SMART" id="SM00848">
    <property type="entry name" value="Inhibitor_I29"/>
    <property type="match status" value="1"/>
</dbReference>
<sequence>MNNLTLYFLLTIALACVVCENLGSSHDLNLENFDNYLNRYEKDYSDIEKKLRANIFETNLHRIKKHNSNPDASYKMGINHFTDLTSEEIAAYNMGNQKIQNKPNTQLKILSAGGCDGKVKEQGQCGSAALYTLTDTLASCVCHNDNEFVDLSVQELIDCASKYGCNGAYPVDLFKYTKENGLCSASSYKYTGQQNQCKNKTCDKVAKISGYEMIPAGDETTMLNMLKQHGSIFALFDATVSFEMYSTGVYSDSSCSKTKLDHTLQVTGYGSTGSVDYWICKNTWGTDWGMSGYVWIKRGNNECGIAQESYYFTGCAK</sequence>
<protein>
    <submittedName>
        <fullName evidence="5">Cathepsin l1</fullName>
    </submittedName>
</protein>
<evidence type="ECO:0000259" key="3">
    <source>
        <dbReference type="SMART" id="SM00645"/>
    </source>
</evidence>
<dbReference type="GO" id="GO:0008234">
    <property type="term" value="F:cysteine-type peptidase activity"/>
    <property type="evidence" value="ECO:0007669"/>
    <property type="project" value="InterPro"/>
</dbReference>
<evidence type="ECO:0000313" key="5">
    <source>
        <dbReference type="EMBL" id="KAJ3424277.1"/>
    </source>
</evidence>
<name>A0AAV7Y8T0_9EUKA</name>
<feature type="domain" description="Peptidase C1A papain C-terminal" evidence="3">
    <location>
        <begin position="110"/>
        <end position="313"/>
    </location>
</feature>
<dbReference type="GO" id="GO:0006508">
    <property type="term" value="P:proteolysis"/>
    <property type="evidence" value="ECO:0007669"/>
    <property type="project" value="InterPro"/>
</dbReference>
<dbReference type="SMART" id="SM00645">
    <property type="entry name" value="Pept_C1"/>
    <property type="match status" value="1"/>
</dbReference>
<reference evidence="5" key="1">
    <citation type="submission" date="2022-08" db="EMBL/GenBank/DDBJ databases">
        <title>Novel sulphate-reducing endosymbionts in the free-living metamonad Anaeramoeba.</title>
        <authorList>
            <person name="Jerlstrom-Hultqvist J."/>
            <person name="Cepicka I."/>
            <person name="Gallot-Lavallee L."/>
            <person name="Salas-Leiva D."/>
            <person name="Curtis B.A."/>
            <person name="Zahonova K."/>
            <person name="Pipaliya S."/>
            <person name="Dacks J."/>
            <person name="Roger A.J."/>
        </authorList>
    </citation>
    <scope>NUCLEOTIDE SEQUENCE</scope>
    <source>
        <strain evidence="5">Busselton2</strain>
    </source>
</reference>
<dbReference type="Pfam" id="PF00112">
    <property type="entry name" value="Peptidase_C1"/>
    <property type="match status" value="1"/>
</dbReference>
<dbReference type="InterPro" id="IPR039417">
    <property type="entry name" value="Peptidase_C1A_papain-like"/>
</dbReference>
<dbReference type="Pfam" id="PF08246">
    <property type="entry name" value="Inhibitor_I29"/>
    <property type="match status" value="1"/>
</dbReference>